<evidence type="ECO:0000313" key="2">
    <source>
        <dbReference type="EMBL" id="CAA9535004.1"/>
    </source>
</evidence>
<protein>
    <submittedName>
        <fullName evidence="2">Uncharacterized protein</fullName>
    </submittedName>
</protein>
<evidence type="ECO:0000256" key="1">
    <source>
        <dbReference type="SAM" id="Coils"/>
    </source>
</evidence>
<name>A0A6J4U0D8_9BACT</name>
<sequence length="285" mass="32482">MVPKQLLCLVLLTSCQVVPVQVARVNLFESYCQSFEFEGGTPEEKNATIAVTLKELLGSANYAALVKREADERLKQLKQGLCQSCGTVNITLSVVPGSILSKTNFKFFVGGQGRFFIMMKKDGRIYYSVDFRLLEEHHDAAELARGIIKIRFEQQLVNDLQQVKTDLEQMKADLRQSVEVLQQVLENPQEEAADTSNQKMMEELTAKIDKDTIPNYVYVNKAIVDVYVKIDTSQAARNIYSVDYDGKHEVRVANKLIGYLSFDKPTNKNDKIMDFKGIRYIRNRY</sequence>
<proteinExistence type="predicted"/>
<gene>
    <name evidence="2" type="ORF">AVDCRST_MAG96-3833</name>
</gene>
<organism evidence="2">
    <name type="scientific">uncultured Segetibacter sp</name>
    <dbReference type="NCBI Taxonomy" id="481133"/>
    <lineage>
        <taxon>Bacteria</taxon>
        <taxon>Pseudomonadati</taxon>
        <taxon>Bacteroidota</taxon>
        <taxon>Chitinophagia</taxon>
        <taxon>Chitinophagales</taxon>
        <taxon>Chitinophagaceae</taxon>
        <taxon>Segetibacter</taxon>
        <taxon>environmental samples</taxon>
    </lineage>
</organism>
<dbReference type="AlphaFoldDB" id="A0A6J4U0D8"/>
<accession>A0A6J4U0D8</accession>
<keyword evidence="1" id="KW-0175">Coiled coil</keyword>
<feature type="coiled-coil region" evidence="1">
    <location>
        <begin position="150"/>
        <end position="187"/>
    </location>
</feature>
<dbReference type="EMBL" id="CADCVN010001499">
    <property type="protein sequence ID" value="CAA9535004.1"/>
    <property type="molecule type" value="Genomic_DNA"/>
</dbReference>
<dbReference type="PROSITE" id="PS51257">
    <property type="entry name" value="PROKAR_LIPOPROTEIN"/>
    <property type="match status" value="1"/>
</dbReference>
<reference evidence="2" key="1">
    <citation type="submission" date="2020-02" db="EMBL/GenBank/DDBJ databases">
        <authorList>
            <person name="Meier V. D."/>
        </authorList>
    </citation>
    <scope>NUCLEOTIDE SEQUENCE</scope>
    <source>
        <strain evidence="2">AVDCRST_MAG96</strain>
    </source>
</reference>